<evidence type="ECO:0000313" key="2">
    <source>
        <dbReference type="EMBL" id="AOZ89691.1"/>
    </source>
</evidence>
<dbReference type="EMBL" id="CP017786">
    <property type="protein sequence ID" value="AOZ89691.1"/>
    <property type="molecule type" value="Genomic_DNA"/>
</dbReference>
<dbReference type="KEGG" id="bxi:BK049_13965"/>
<feature type="transmembrane region" description="Helical" evidence="1">
    <location>
        <begin position="115"/>
        <end position="134"/>
    </location>
</feature>
<dbReference type="AlphaFoldDB" id="A0AAC9NBL2"/>
<dbReference type="RefSeq" id="WP_071168774.1">
    <property type="nucleotide sequence ID" value="NZ_CP017786.1"/>
</dbReference>
<keyword evidence="1" id="KW-0812">Transmembrane</keyword>
<gene>
    <name evidence="2" type="ORF">BK049_13965</name>
</gene>
<proteinExistence type="predicted"/>
<protein>
    <submittedName>
        <fullName evidence="2">Uncharacterized protein</fullName>
    </submittedName>
</protein>
<feature type="transmembrane region" description="Helical" evidence="1">
    <location>
        <begin position="34"/>
        <end position="64"/>
    </location>
</feature>
<feature type="transmembrane region" description="Helical" evidence="1">
    <location>
        <begin position="146"/>
        <end position="170"/>
    </location>
</feature>
<sequence>MFFILVMILILFALSIFAYSLLRKKQIIDAPPNVLAAMLFILLIFISLCFVITVPSVMLCIVALGGNFLFGEYITYDSFFSLISFSLLVGVIVVFLSPFLLFIGKGLAYLLKLPAWLTSALEWIISWIVLHLSIKYVLHIKLVNVSIWGHGTLILSFFVSFLFIGIDLIYSGMKQRKPPLDEHA</sequence>
<feature type="transmembrane region" description="Helical" evidence="1">
    <location>
        <begin position="79"/>
        <end position="103"/>
    </location>
</feature>
<organism evidence="2 3">
    <name type="scientific">Bacillus xiamenensis</name>
    <dbReference type="NCBI Taxonomy" id="1178537"/>
    <lineage>
        <taxon>Bacteria</taxon>
        <taxon>Bacillati</taxon>
        <taxon>Bacillota</taxon>
        <taxon>Bacilli</taxon>
        <taxon>Bacillales</taxon>
        <taxon>Bacillaceae</taxon>
        <taxon>Bacillus</taxon>
    </lineage>
</organism>
<name>A0AAC9NBL2_9BACI</name>
<evidence type="ECO:0000256" key="1">
    <source>
        <dbReference type="SAM" id="Phobius"/>
    </source>
</evidence>
<keyword evidence="1" id="KW-1133">Transmembrane helix</keyword>
<accession>A0AAC9NBL2</accession>
<reference evidence="2 3" key="1">
    <citation type="submission" date="2016-10" db="EMBL/GenBank/DDBJ databases">
        <title>Whole genome sequence of hyper active fibrinolysis bacterium Bacillus pumilus strain VV3 isolated from fermented rice.</title>
        <authorList>
            <person name="Mariadas V.A."/>
            <person name="Vijayaraghavan P."/>
            <person name="Dhandapani V."/>
        </authorList>
    </citation>
    <scope>NUCLEOTIDE SEQUENCE [LARGE SCALE GENOMIC DNA]</scope>
    <source>
        <strain evidence="2 3">VV3</strain>
    </source>
</reference>
<dbReference type="Proteomes" id="UP000177709">
    <property type="component" value="Chromosome"/>
</dbReference>
<evidence type="ECO:0000313" key="3">
    <source>
        <dbReference type="Proteomes" id="UP000177709"/>
    </source>
</evidence>
<feature type="transmembrane region" description="Helical" evidence="1">
    <location>
        <begin position="6"/>
        <end position="22"/>
    </location>
</feature>
<keyword evidence="1" id="KW-0472">Membrane</keyword>